<proteinExistence type="predicted"/>
<gene>
    <name evidence="2" type="ORF">Cni_G03193</name>
</gene>
<evidence type="ECO:0000313" key="3">
    <source>
        <dbReference type="Proteomes" id="UP001327560"/>
    </source>
</evidence>
<dbReference type="InterPro" id="IPR038947">
    <property type="entry name" value="At3g27210-like"/>
</dbReference>
<protein>
    <submittedName>
        <fullName evidence="2">Uncharacterized protein</fullName>
    </submittedName>
</protein>
<keyword evidence="3" id="KW-1185">Reference proteome</keyword>
<feature type="region of interest" description="Disordered" evidence="1">
    <location>
        <begin position="144"/>
        <end position="188"/>
    </location>
</feature>
<dbReference type="PANTHER" id="PTHR34280:SF2">
    <property type="entry name" value="OS01G0920100 PROTEIN"/>
    <property type="match status" value="1"/>
</dbReference>
<name>A0AAQ3JQU2_9LILI</name>
<feature type="compositionally biased region" description="Polar residues" evidence="1">
    <location>
        <begin position="69"/>
        <end position="86"/>
    </location>
</feature>
<dbReference type="Proteomes" id="UP001327560">
    <property type="component" value="Chromosome 1"/>
</dbReference>
<dbReference type="EMBL" id="CP136890">
    <property type="protein sequence ID" value="WOK94491.1"/>
    <property type="molecule type" value="Genomic_DNA"/>
</dbReference>
<evidence type="ECO:0000313" key="2">
    <source>
        <dbReference type="EMBL" id="WOK94491.1"/>
    </source>
</evidence>
<evidence type="ECO:0000256" key="1">
    <source>
        <dbReference type="SAM" id="MobiDB-lite"/>
    </source>
</evidence>
<dbReference type="AlphaFoldDB" id="A0AAQ3JQU2"/>
<feature type="region of interest" description="Disordered" evidence="1">
    <location>
        <begin position="67"/>
        <end position="113"/>
    </location>
</feature>
<dbReference type="PANTHER" id="PTHR34280">
    <property type="entry name" value="OS01G0920100 PROTEIN"/>
    <property type="match status" value="1"/>
</dbReference>
<accession>A0AAQ3JQU2</accession>
<sequence>MRRCLGIGSRAKRFFLSSPAKEQPLTWDNPVGRFDLENPEFAGGDEEIFFDSKACLDSDCEDDFFSVNGDYTPSRGNTPDHQTNMQLPPILNGSLYVDKYPDSKSEPSPTSRRKLGDLLQETSQGEQVVNSSNLAEEKVRINGEPEVDKMDADQPSGISSGTPNCSVDSSTLRGEVTPSRDRKYRKGKTWKAGHCCLPSLHSFGFDDKRQKTSLGAYNGS</sequence>
<organism evidence="2 3">
    <name type="scientific">Canna indica</name>
    <name type="common">Indian-shot</name>
    <dbReference type="NCBI Taxonomy" id="4628"/>
    <lineage>
        <taxon>Eukaryota</taxon>
        <taxon>Viridiplantae</taxon>
        <taxon>Streptophyta</taxon>
        <taxon>Embryophyta</taxon>
        <taxon>Tracheophyta</taxon>
        <taxon>Spermatophyta</taxon>
        <taxon>Magnoliopsida</taxon>
        <taxon>Liliopsida</taxon>
        <taxon>Zingiberales</taxon>
        <taxon>Cannaceae</taxon>
        <taxon>Canna</taxon>
    </lineage>
</organism>
<feature type="compositionally biased region" description="Polar residues" evidence="1">
    <location>
        <begin position="156"/>
        <end position="172"/>
    </location>
</feature>
<reference evidence="2 3" key="1">
    <citation type="submission" date="2023-10" db="EMBL/GenBank/DDBJ databases">
        <title>Chromosome-scale genome assembly provides insights into flower coloration mechanisms of Canna indica.</title>
        <authorList>
            <person name="Li C."/>
        </authorList>
    </citation>
    <scope>NUCLEOTIDE SEQUENCE [LARGE SCALE GENOMIC DNA]</scope>
    <source>
        <tissue evidence="2">Flower</tissue>
    </source>
</reference>